<dbReference type="InterPro" id="IPR055259">
    <property type="entry name" value="YkvP/CgeB_Glyco_trans-like"/>
</dbReference>
<reference evidence="2" key="1">
    <citation type="submission" date="2020-01" db="EMBL/GenBank/DDBJ databases">
        <authorList>
            <person name="Meier V. D."/>
            <person name="Meier V D."/>
        </authorList>
    </citation>
    <scope>NUCLEOTIDE SEQUENCE</scope>
    <source>
        <strain evidence="2">HLG_WM_MAG_05</strain>
    </source>
</reference>
<dbReference type="Pfam" id="PF13524">
    <property type="entry name" value="Glyco_trans_1_2"/>
    <property type="match status" value="1"/>
</dbReference>
<dbReference type="AlphaFoldDB" id="A0A6S6SUN3"/>
<evidence type="ECO:0000259" key="1">
    <source>
        <dbReference type="Pfam" id="PF13524"/>
    </source>
</evidence>
<dbReference type="EMBL" id="CACVAU010000029">
    <property type="protein sequence ID" value="CAA6808524.1"/>
    <property type="molecule type" value="Genomic_DNA"/>
</dbReference>
<feature type="domain" description="Spore protein YkvP/CgeB glycosyl transferase-like" evidence="1">
    <location>
        <begin position="216"/>
        <end position="321"/>
    </location>
</feature>
<evidence type="ECO:0000313" key="2">
    <source>
        <dbReference type="EMBL" id="CAA6808524.1"/>
    </source>
</evidence>
<organism evidence="2">
    <name type="scientific">uncultured Sulfurovum sp</name>
    <dbReference type="NCBI Taxonomy" id="269237"/>
    <lineage>
        <taxon>Bacteria</taxon>
        <taxon>Pseudomonadati</taxon>
        <taxon>Campylobacterota</taxon>
        <taxon>Epsilonproteobacteria</taxon>
        <taxon>Campylobacterales</taxon>
        <taxon>Sulfurovaceae</taxon>
        <taxon>Sulfurovum</taxon>
        <taxon>environmental samples</taxon>
    </lineage>
</organism>
<sequence length="330" mass="38694">MNLLYINRPNFDYIQDFIYTGLISVLGKEQVIEYPWNFKYHVNHRPYPKNIGLVTGNFFGSLFSKVDFKNIDAVILSSCHPFNMQKYLEIMDKIDTNVPRIFLDGGDFPEVAGDLSRLGGEEIYQEIIKKRPFDLIFKREYLLNKSYEANVHSLPLCFNLKHLPSKQTSNYKYDVAFWAVETAPIRTKSLELLENKFDCKSNGTVRNQVMSKYKRKGTFYLEELQSCKIGLNFRGGGWDTLRYWELAALGCFMISQRPQIKIDNNFIEGEEIIYCKDDLSDLIELCNYYLEHEEERKRIGSNAQKRLKKHHSNIARARFIIEKIEALQND</sequence>
<accession>A0A6S6SUN3</accession>
<name>A0A6S6SUN3_9BACT</name>
<gene>
    <name evidence="2" type="ORF">HELGO_WM13585</name>
</gene>
<protein>
    <recommendedName>
        <fullName evidence="1">Spore protein YkvP/CgeB glycosyl transferase-like domain-containing protein</fullName>
    </recommendedName>
</protein>
<proteinExistence type="predicted"/>